<comment type="subcellular location">
    <subcellularLocation>
        <location evidence="2">Cytoplasm</location>
    </subcellularLocation>
</comment>
<name>A0A6B0TPI2_9RHOB</name>
<sequence length="136" mass="14511">MYGKILVPVDLGHMDSAARILTKARALADAGAHMTVLNVQEEIPSYVMSYIPEGTTEKNLQAAETSLQELMAKAGVSADLLIRSGKASTRILDVAEEIGADLIILGSHRPGLQDYLIGSNAARVVRHATCAVLVDR</sequence>
<dbReference type="Proteomes" id="UP000436016">
    <property type="component" value="Unassembled WGS sequence"/>
</dbReference>
<protein>
    <recommendedName>
        <fullName evidence="2">Universal stress protein</fullName>
    </recommendedName>
</protein>
<dbReference type="GO" id="GO:0005737">
    <property type="term" value="C:cytoplasm"/>
    <property type="evidence" value="ECO:0007669"/>
    <property type="project" value="UniProtKB-SubCell"/>
</dbReference>
<gene>
    <name evidence="4" type="ORF">GSH16_14010</name>
</gene>
<evidence type="ECO:0000313" key="5">
    <source>
        <dbReference type="Proteomes" id="UP000436016"/>
    </source>
</evidence>
<dbReference type="RefSeq" id="WP_160856160.1">
    <property type="nucleotide sequence ID" value="NZ_WUWG01000006.1"/>
</dbReference>
<feature type="domain" description="UspA" evidence="3">
    <location>
        <begin position="1"/>
        <end position="134"/>
    </location>
</feature>
<evidence type="ECO:0000313" key="4">
    <source>
        <dbReference type="EMBL" id="MXU66560.1"/>
    </source>
</evidence>
<organism evidence="4 5">
    <name type="scientific">Oceanomicrobium pacificus</name>
    <dbReference type="NCBI Taxonomy" id="2692916"/>
    <lineage>
        <taxon>Bacteria</taxon>
        <taxon>Pseudomonadati</taxon>
        <taxon>Pseudomonadota</taxon>
        <taxon>Alphaproteobacteria</taxon>
        <taxon>Rhodobacterales</taxon>
        <taxon>Paracoccaceae</taxon>
        <taxon>Oceanomicrobium</taxon>
    </lineage>
</organism>
<accession>A0A6B0TPI2</accession>
<dbReference type="PANTHER" id="PTHR46268:SF6">
    <property type="entry name" value="UNIVERSAL STRESS PROTEIN UP12"/>
    <property type="match status" value="1"/>
</dbReference>
<comment type="similarity">
    <text evidence="1 2">Belongs to the universal stress protein A family.</text>
</comment>
<dbReference type="InterPro" id="IPR014729">
    <property type="entry name" value="Rossmann-like_a/b/a_fold"/>
</dbReference>
<evidence type="ECO:0000256" key="2">
    <source>
        <dbReference type="PIRNR" id="PIRNR006276"/>
    </source>
</evidence>
<dbReference type="PIRSF" id="PIRSF006276">
    <property type="entry name" value="UspA"/>
    <property type="match status" value="1"/>
</dbReference>
<keyword evidence="2" id="KW-0963">Cytoplasm</keyword>
<reference evidence="4 5" key="1">
    <citation type="submission" date="2019-12" db="EMBL/GenBank/DDBJ databases">
        <title>Strain KN286 was isolated from seawater, which was collected from Caroline Seamount in the tropical western Pacific.</title>
        <authorList>
            <person name="Wang Q."/>
        </authorList>
    </citation>
    <scope>NUCLEOTIDE SEQUENCE [LARGE SCALE GENOMIC DNA]</scope>
    <source>
        <strain evidence="4 5">KN286</strain>
    </source>
</reference>
<dbReference type="PANTHER" id="PTHR46268">
    <property type="entry name" value="STRESS RESPONSE PROTEIN NHAX"/>
    <property type="match status" value="1"/>
</dbReference>
<evidence type="ECO:0000256" key="1">
    <source>
        <dbReference type="ARBA" id="ARBA00008791"/>
    </source>
</evidence>
<dbReference type="InterPro" id="IPR006015">
    <property type="entry name" value="Universal_stress_UspA"/>
</dbReference>
<dbReference type="EMBL" id="WUWG01000006">
    <property type="protein sequence ID" value="MXU66560.1"/>
    <property type="molecule type" value="Genomic_DNA"/>
</dbReference>
<dbReference type="PRINTS" id="PR01438">
    <property type="entry name" value="UNVRSLSTRESS"/>
</dbReference>
<dbReference type="CDD" id="cd00293">
    <property type="entry name" value="USP-like"/>
    <property type="match status" value="1"/>
</dbReference>
<dbReference type="Pfam" id="PF00582">
    <property type="entry name" value="Usp"/>
    <property type="match status" value="1"/>
</dbReference>
<keyword evidence="5" id="KW-1185">Reference proteome</keyword>
<dbReference type="Gene3D" id="3.40.50.620">
    <property type="entry name" value="HUPs"/>
    <property type="match status" value="1"/>
</dbReference>
<dbReference type="SUPFAM" id="SSF52402">
    <property type="entry name" value="Adenine nucleotide alpha hydrolases-like"/>
    <property type="match status" value="1"/>
</dbReference>
<proteinExistence type="inferred from homology"/>
<evidence type="ECO:0000259" key="3">
    <source>
        <dbReference type="Pfam" id="PF00582"/>
    </source>
</evidence>
<dbReference type="AlphaFoldDB" id="A0A6B0TPI2"/>
<dbReference type="InterPro" id="IPR006016">
    <property type="entry name" value="UspA"/>
</dbReference>
<comment type="caution">
    <text evidence="4">The sequence shown here is derived from an EMBL/GenBank/DDBJ whole genome shotgun (WGS) entry which is preliminary data.</text>
</comment>